<dbReference type="OMA" id="RCSCIAY"/>
<organism evidence="1 2">
    <name type="scientific">Desulfovibrio desulfuricans</name>
    <dbReference type="NCBI Taxonomy" id="876"/>
    <lineage>
        <taxon>Bacteria</taxon>
        <taxon>Pseudomonadati</taxon>
        <taxon>Thermodesulfobacteriota</taxon>
        <taxon>Desulfovibrionia</taxon>
        <taxon>Desulfovibrionales</taxon>
        <taxon>Desulfovibrionaceae</taxon>
        <taxon>Desulfovibrio</taxon>
    </lineage>
</organism>
<sequence>MRWYGIDDLTPEDTAKIADRLKEMGLEAGLEGLYWLPAPADLLSGLQKEHAESCGPHVFGLELEEDSLRLELLVRARGRMRCECVHYAGPELRTRMIAWLEQTLADLGINA</sequence>
<evidence type="ECO:0000313" key="1">
    <source>
        <dbReference type="EMBL" id="SFW57766.1"/>
    </source>
</evidence>
<dbReference type="EMBL" id="FPIW01000036">
    <property type="protein sequence ID" value="SFW57766.1"/>
    <property type="molecule type" value="Genomic_DNA"/>
</dbReference>
<proteinExistence type="predicted"/>
<dbReference type="AlphaFoldDB" id="A0AA94HUB9"/>
<reference evidence="2" key="1">
    <citation type="submission" date="2016-11" db="EMBL/GenBank/DDBJ databases">
        <authorList>
            <person name="Jaros S."/>
            <person name="Januszkiewicz K."/>
            <person name="Wedrychowicz H."/>
        </authorList>
    </citation>
    <scope>NUCLEOTIDE SEQUENCE [LARGE SCALE GENOMIC DNA]</scope>
    <source>
        <strain evidence="2">DSM 7057</strain>
    </source>
</reference>
<gene>
    <name evidence="1" type="ORF">SAMN02910291_01928</name>
</gene>
<protein>
    <submittedName>
        <fullName evidence="1">Uncharacterized protein</fullName>
    </submittedName>
</protein>
<dbReference type="RefSeq" id="WP_012624590.1">
    <property type="nucleotide sequence ID" value="NZ_FPIW01000036.1"/>
</dbReference>
<dbReference type="Proteomes" id="UP000182680">
    <property type="component" value="Unassembled WGS sequence"/>
</dbReference>
<comment type="caution">
    <text evidence="1">The sequence shown here is derived from an EMBL/GenBank/DDBJ whole genome shotgun (WGS) entry which is preliminary data.</text>
</comment>
<accession>A0AA94HUB9</accession>
<evidence type="ECO:0000313" key="2">
    <source>
        <dbReference type="Proteomes" id="UP000182680"/>
    </source>
</evidence>
<name>A0AA94HUB9_DESDE</name>